<keyword evidence="3" id="KW-1185">Reference proteome</keyword>
<evidence type="ECO:0000256" key="1">
    <source>
        <dbReference type="SAM" id="MobiDB-lite"/>
    </source>
</evidence>
<dbReference type="Proteomes" id="UP000291483">
    <property type="component" value="Unassembled WGS sequence"/>
</dbReference>
<proteinExistence type="predicted"/>
<protein>
    <submittedName>
        <fullName evidence="2">Uncharacterized protein</fullName>
    </submittedName>
</protein>
<feature type="region of interest" description="Disordered" evidence="1">
    <location>
        <begin position="86"/>
        <end position="113"/>
    </location>
</feature>
<organism evidence="2 3">
    <name type="scientific">Microterricola gilva</name>
    <dbReference type="NCBI Taxonomy" id="393267"/>
    <lineage>
        <taxon>Bacteria</taxon>
        <taxon>Bacillati</taxon>
        <taxon>Actinomycetota</taxon>
        <taxon>Actinomycetes</taxon>
        <taxon>Micrococcales</taxon>
        <taxon>Microbacteriaceae</taxon>
        <taxon>Microterricola</taxon>
    </lineage>
</organism>
<dbReference type="Pfam" id="PF20242">
    <property type="entry name" value="Emfourin"/>
    <property type="match status" value="1"/>
</dbReference>
<dbReference type="OrthoDB" id="4947318at2"/>
<dbReference type="AlphaFoldDB" id="A0A4Q8AP09"/>
<gene>
    <name evidence="2" type="ORF">EV379_2131</name>
</gene>
<dbReference type="EMBL" id="SHLC01000001">
    <property type="protein sequence ID" value="RZU65793.1"/>
    <property type="molecule type" value="Genomic_DNA"/>
</dbReference>
<sequence length="113" mass="12585">MKVIVSRSGGFAGIRLTWQVQLDEQPDAEEWLALIAELPWSEVRPAAPEPDRYIYSIRCAQRSATLSEPQLEGPWRELVTRVQLSAKPEPARRFPGPGVPEEPGPDDPRAGGR</sequence>
<reference evidence="2 3" key="1">
    <citation type="submission" date="2019-02" db="EMBL/GenBank/DDBJ databases">
        <title>Sequencing the genomes of 1000 actinobacteria strains.</title>
        <authorList>
            <person name="Klenk H.-P."/>
        </authorList>
    </citation>
    <scope>NUCLEOTIDE SEQUENCE [LARGE SCALE GENOMIC DNA]</scope>
    <source>
        <strain evidence="2 3">DSM 18319</strain>
    </source>
</reference>
<evidence type="ECO:0000313" key="2">
    <source>
        <dbReference type="EMBL" id="RZU65793.1"/>
    </source>
</evidence>
<dbReference type="InterPro" id="IPR049457">
    <property type="entry name" value="Emfourin"/>
</dbReference>
<dbReference type="RefSeq" id="WP_130506091.1">
    <property type="nucleotide sequence ID" value="NZ_SHLC01000001.1"/>
</dbReference>
<accession>A0A4Q8AP09</accession>
<name>A0A4Q8AP09_9MICO</name>
<evidence type="ECO:0000313" key="3">
    <source>
        <dbReference type="Proteomes" id="UP000291483"/>
    </source>
</evidence>
<comment type="caution">
    <text evidence="2">The sequence shown here is derived from an EMBL/GenBank/DDBJ whole genome shotgun (WGS) entry which is preliminary data.</text>
</comment>